<evidence type="ECO:0000313" key="1">
    <source>
        <dbReference type="EMBL" id="MFC0261449.1"/>
    </source>
</evidence>
<sequence length="132" mass="14871">MKRISILLFIILLGCKPIESDFEKYGSIIGFDTDTPTLIISLENCQYCFSVFKESLQELEGKKINVIIVSSQEKKANLLAKVDGKSIFIDQKKEGLKLGLIESLPVLFLTGQEKQVIETPDELVDLIQKHVQ</sequence>
<dbReference type="EMBL" id="JBHLWI010000004">
    <property type="protein sequence ID" value="MFC0261449.1"/>
    <property type="molecule type" value="Genomic_DNA"/>
</dbReference>
<accession>A0ABV6FNK9</accession>
<dbReference type="Proteomes" id="UP001589797">
    <property type="component" value="Unassembled WGS sequence"/>
</dbReference>
<reference evidence="1 2" key="1">
    <citation type="submission" date="2024-09" db="EMBL/GenBank/DDBJ databases">
        <authorList>
            <person name="Sun Q."/>
            <person name="Mori K."/>
        </authorList>
    </citation>
    <scope>NUCLEOTIDE SEQUENCE [LARGE SCALE GENOMIC DNA]</scope>
    <source>
        <strain evidence="1 2">CCM 7650</strain>
    </source>
</reference>
<dbReference type="PROSITE" id="PS51257">
    <property type="entry name" value="PROKAR_LIPOPROTEIN"/>
    <property type="match status" value="1"/>
</dbReference>
<name>A0ABV6FNK9_9BACT</name>
<proteinExistence type="predicted"/>
<evidence type="ECO:0008006" key="3">
    <source>
        <dbReference type="Google" id="ProtNLM"/>
    </source>
</evidence>
<gene>
    <name evidence="1" type="ORF">ACFFIP_02060</name>
</gene>
<protein>
    <recommendedName>
        <fullName evidence="3">Thioredoxin domain-containing protein</fullName>
    </recommendedName>
</protein>
<organism evidence="1 2">
    <name type="scientific">Fontibacter flavus</name>
    <dbReference type="NCBI Taxonomy" id="654838"/>
    <lineage>
        <taxon>Bacteria</taxon>
        <taxon>Pseudomonadati</taxon>
        <taxon>Bacteroidota</taxon>
        <taxon>Cytophagia</taxon>
        <taxon>Cytophagales</taxon>
        <taxon>Cyclobacteriaceae</taxon>
        <taxon>Fontibacter</taxon>
    </lineage>
</organism>
<dbReference type="RefSeq" id="WP_382385898.1">
    <property type="nucleotide sequence ID" value="NZ_JBHLWI010000004.1"/>
</dbReference>
<comment type="caution">
    <text evidence="1">The sequence shown here is derived from an EMBL/GenBank/DDBJ whole genome shotgun (WGS) entry which is preliminary data.</text>
</comment>
<keyword evidence="2" id="KW-1185">Reference proteome</keyword>
<evidence type="ECO:0000313" key="2">
    <source>
        <dbReference type="Proteomes" id="UP001589797"/>
    </source>
</evidence>